<protein>
    <submittedName>
        <fullName evidence="1">Uncharacterized protein</fullName>
    </submittedName>
</protein>
<gene>
    <name evidence="1" type="ORF">COCMIDRAFT_98946</name>
</gene>
<reference evidence="1 2" key="1">
    <citation type="journal article" date="2013" name="PLoS Genet.">
        <title>Comparative genome structure, secondary metabolite, and effector coding capacity across Cochliobolus pathogens.</title>
        <authorList>
            <person name="Condon B.J."/>
            <person name="Leng Y."/>
            <person name="Wu D."/>
            <person name="Bushley K.E."/>
            <person name="Ohm R.A."/>
            <person name="Otillar R."/>
            <person name="Martin J."/>
            <person name="Schackwitz W."/>
            <person name="Grimwood J."/>
            <person name="MohdZainudin N."/>
            <person name="Xue C."/>
            <person name="Wang R."/>
            <person name="Manning V.A."/>
            <person name="Dhillon B."/>
            <person name="Tu Z.J."/>
            <person name="Steffenson B.J."/>
            <person name="Salamov A."/>
            <person name="Sun H."/>
            <person name="Lowry S."/>
            <person name="LaButti K."/>
            <person name="Han J."/>
            <person name="Copeland A."/>
            <person name="Lindquist E."/>
            <person name="Barry K."/>
            <person name="Schmutz J."/>
            <person name="Baker S.E."/>
            <person name="Ciuffetti L.M."/>
            <person name="Grigoriev I.V."/>
            <person name="Zhong S."/>
            <person name="Turgeon B.G."/>
        </authorList>
    </citation>
    <scope>NUCLEOTIDE SEQUENCE [LARGE SCALE GENOMIC DNA]</scope>
    <source>
        <strain evidence="1 2">ATCC 44560</strain>
    </source>
</reference>
<dbReference type="STRING" id="930090.W6Z9G4"/>
<dbReference type="GeneID" id="19129362"/>
<accession>W6Z9G4</accession>
<proteinExistence type="predicted"/>
<dbReference type="Gene3D" id="1.25.40.20">
    <property type="entry name" value="Ankyrin repeat-containing domain"/>
    <property type="match status" value="1"/>
</dbReference>
<keyword evidence="2" id="KW-1185">Reference proteome</keyword>
<organism evidence="1 2">
    <name type="scientific">Bipolaris oryzae ATCC 44560</name>
    <dbReference type="NCBI Taxonomy" id="930090"/>
    <lineage>
        <taxon>Eukaryota</taxon>
        <taxon>Fungi</taxon>
        <taxon>Dikarya</taxon>
        <taxon>Ascomycota</taxon>
        <taxon>Pezizomycotina</taxon>
        <taxon>Dothideomycetes</taxon>
        <taxon>Pleosporomycetidae</taxon>
        <taxon>Pleosporales</taxon>
        <taxon>Pleosporineae</taxon>
        <taxon>Pleosporaceae</taxon>
        <taxon>Bipolaris</taxon>
    </lineage>
</organism>
<name>W6Z9G4_COCMI</name>
<dbReference type="InterPro" id="IPR002110">
    <property type="entry name" value="Ankyrin_rpt"/>
</dbReference>
<dbReference type="HOGENOM" id="CLU_000134_45_11_1"/>
<dbReference type="RefSeq" id="XP_007689335.1">
    <property type="nucleotide sequence ID" value="XM_007691145.1"/>
</dbReference>
<evidence type="ECO:0000313" key="1">
    <source>
        <dbReference type="EMBL" id="EUC44174.1"/>
    </source>
</evidence>
<dbReference type="AlphaFoldDB" id="W6Z9G4"/>
<dbReference type="OrthoDB" id="4772757at2759"/>
<sequence length="57" mass="5924">AASARGYKKIVQILLNASANVNLKGRLYSSALQAASAGGHEKIVQMLLDAGADPLEE</sequence>
<dbReference type="KEGG" id="bor:COCMIDRAFT_98946"/>
<dbReference type="Pfam" id="PF12796">
    <property type="entry name" value="Ank_2"/>
    <property type="match status" value="1"/>
</dbReference>
<dbReference type="SUPFAM" id="SSF48403">
    <property type="entry name" value="Ankyrin repeat"/>
    <property type="match status" value="1"/>
</dbReference>
<dbReference type="Proteomes" id="UP000054032">
    <property type="component" value="Unassembled WGS sequence"/>
</dbReference>
<dbReference type="InterPro" id="IPR036770">
    <property type="entry name" value="Ankyrin_rpt-contain_sf"/>
</dbReference>
<dbReference type="EMBL" id="KI964010">
    <property type="protein sequence ID" value="EUC44174.1"/>
    <property type="molecule type" value="Genomic_DNA"/>
</dbReference>
<evidence type="ECO:0000313" key="2">
    <source>
        <dbReference type="Proteomes" id="UP000054032"/>
    </source>
</evidence>
<feature type="non-terminal residue" evidence="1">
    <location>
        <position position="1"/>
    </location>
</feature>